<dbReference type="AlphaFoldDB" id="A0A1J6KE59"/>
<evidence type="ECO:0000256" key="4">
    <source>
        <dbReference type="PROSITE-ProRule" id="PRU00175"/>
    </source>
</evidence>
<keyword evidence="3" id="KW-0862">Zinc</keyword>
<dbReference type="PANTHER" id="PTHR45798:SF90">
    <property type="entry name" value="RING-H2 FINGER PROTEIN ATL8-LIKE"/>
    <property type="match status" value="1"/>
</dbReference>
<feature type="compositionally biased region" description="Polar residues" evidence="5">
    <location>
        <begin position="194"/>
        <end position="203"/>
    </location>
</feature>
<dbReference type="SUPFAM" id="SSF57850">
    <property type="entry name" value="RING/U-box"/>
    <property type="match status" value="1"/>
</dbReference>
<dbReference type="Gramene" id="OIT27670">
    <property type="protein sequence ID" value="OIT27670"/>
    <property type="gene ID" value="A4A49_36785"/>
</dbReference>
<evidence type="ECO:0000256" key="1">
    <source>
        <dbReference type="ARBA" id="ARBA00022723"/>
    </source>
</evidence>
<proteinExistence type="predicted"/>
<dbReference type="InterPro" id="IPR001841">
    <property type="entry name" value="Znf_RING"/>
</dbReference>
<dbReference type="Gene3D" id="3.30.40.10">
    <property type="entry name" value="Zinc/RING finger domain, C3HC4 (zinc finger)"/>
    <property type="match status" value="1"/>
</dbReference>
<feature type="region of interest" description="Disordered" evidence="5">
    <location>
        <begin position="177"/>
        <end position="212"/>
    </location>
</feature>
<dbReference type="GeneID" id="109213641"/>
<keyword evidence="1" id="KW-0479">Metal-binding</keyword>
<gene>
    <name evidence="8" type="primary">ATL8_0</name>
    <name evidence="8" type="ORF">A4A49_36785</name>
</gene>
<dbReference type="OrthoDB" id="8062037at2759"/>
<dbReference type="Pfam" id="PF13639">
    <property type="entry name" value="zf-RING_2"/>
    <property type="match status" value="1"/>
</dbReference>
<dbReference type="GO" id="GO:0008270">
    <property type="term" value="F:zinc ion binding"/>
    <property type="evidence" value="ECO:0007669"/>
    <property type="project" value="UniProtKB-KW"/>
</dbReference>
<evidence type="ECO:0000256" key="2">
    <source>
        <dbReference type="ARBA" id="ARBA00022771"/>
    </source>
</evidence>
<dbReference type="EMBL" id="MJEQ01002319">
    <property type="protein sequence ID" value="OIT27670.1"/>
    <property type="molecule type" value="Genomic_DNA"/>
</dbReference>
<reference evidence="8" key="1">
    <citation type="submission" date="2016-11" db="EMBL/GenBank/DDBJ databases">
        <title>The genome of Nicotiana attenuata.</title>
        <authorList>
            <person name="Xu S."/>
            <person name="Brockmoeller T."/>
            <person name="Gaquerel E."/>
            <person name="Navarro A."/>
            <person name="Kuhl H."/>
            <person name="Gase K."/>
            <person name="Ling Z."/>
            <person name="Zhou W."/>
            <person name="Kreitzer C."/>
            <person name="Stanke M."/>
            <person name="Tang H."/>
            <person name="Lyons E."/>
            <person name="Pandey P."/>
            <person name="Pandey S.P."/>
            <person name="Timmermann B."/>
            <person name="Baldwin I.T."/>
        </authorList>
    </citation>
    <scope>NUCLEOTIDE SEQUENCE [LARGE SCALE GENOMIC DNA]</scope>
    <source>
        <strain evidence="8">UT</strain>
    </source>
</reference>
<dbReference type="InterPro" id="IPR013083">
    <property type="entry name" value="Znf_RING/FYVE/PHD"/>
</dbReference>
<keyword evidence="9" id="KW-1185">Reference proteome</keyword>
<dbReference type="SMR" id="A0A1J6KE59"/>
<name>A0A1J6KE59_NICAT</name>
<dbReference type="InterPro" id="IPR052788">
    <property type="entry name" value="RING-type_E3_ligase_ATL"/>
</dbReference>
<sequence length="212" mass="22680">MTRPPRFLLTTTNSSSTSPPPPTPAAVEGEAEPPYSVTAESDFVVILAALLCAVICVSGLIVVARCTWLRRDAPENMPPANKGLKKKVLKSLPKYKYDPSFTGTANGAPPVTAECAICLVEYVQGDEIRVLPHCGHVFHLQCVDTWLASHASCPSCRQILVGTRSRCRKCGELPPFSGDSNSGSILPPAESRSCDISSSTSEVTFGCKKTEK</sequence>
<organism evidence="8 9">
    <name type="scientific">Nicotiana attenuata</name>
    <name type="common">Coyote tobacco</name>
    <dbReference type="NCBI Taxonomy" id="49451"/>
    <lineage>
        <taxon>Eukaryota</taxon>
        <taxon>Viridiplantae</taxon>
        <taxon>Streptophyta</taxon>
        <taxon>Embryophyta</taxon>
        <taxon>Tracheophyta</taxon>
        <taxon>Spermatophyta</taxon>
        <taxon>Magnoliopsida</taxon>
        <taxon>eudicotyledons</taxon>
        <taxon>Gunneridae</taxon>
        <taxon>Pentapetalae</taxon>
        <taxon>asterids</taxon>
        <taxon>lamiids</taxon>
        <taxon>Solanales</taxon>
        <taxon>Solanaceae</taxon>
        <taxon>Nicotianoideae</taxon>
        <taxon>Nicotianeae</taxon>
        <taxon>Nicotiana</taxon>
    </lineage>
</organism>
<accession>A0A1J6KE59</accession>
<feature type="domain" description="RING-type" evidence="7">
    <location>
        <begin position="115"/>
        <end position="157"/>
    </location>
</feature>
<dbReference type="SMART" id="SM00184">
    <property type="entry name" value="RING"/>
    <property type="match status" value="1"/>
</dbReference>
<dbReference type="Proteomes" id="UP000187609">
    <property type="component" value="Unassembled WGS sequence"/>
</dbReference>
<comment type="caution">
    <text evidence="8">The sequence shown here is derived from an EMBL/GenBank/DDBJ whole genome shotgun (WGS) entry which is preliminary data.</text>
</comment>
<evidence type="ECO:0000313" key="8">
    <source>
        <dbReference type="EMBL" id="OIT27670.1"/>
    </source>
</evidence>
<evidence type="ECO:0000256" key="3">
    <source>
        <dbReference type="ARBA" id="ARBA00022833"/>
    </source>
</evidence>
<evidence type="ECO:0000313" key="9">
    <source>
        <dbReference type="Proteomes" id="UP000187609"/>
    </source>
</evidence>
<protein>
    <submittedName>
        <fullName evidence="8">Ring-h2 finger protein atl8</fullName>
    </submittedName>
</protein>
<feature type="transmembrane region" description="Helical" evidence="6">
    <location>
        <begin position="43"/>
        <end position="64"/>
    </location>
</feature>
<feature type="region of interest" description="Disordered" evidence="5">
    <location>
        <begin position="1"/>
        <end position="32"/>
    </location>
</feature>
<dbReference type="PANTHER" id="PTHR45798">
    <property type="entry name" value="RING-H2 FINGER PROTEIN ATL61-RELATED-RELATED"/>
    <property type="match status" value="1"/>
</dbReference>
<dbReference type="PROSITE" id="PS50089">
    <property type="entry name" value="ZF_RING_2"/>
    <property type="match status" value="1"/>
</dbReference>
<keyword evidence="6" id="KW-0812">Transmembrane</keyword>
<keyword evidence="6" id="KW-1133">Transmembrane helix</keyword>
<dbReference type="KEGG" id="nau:109213641"/>
<evidence type="ECO:0000256" key="6">
    <source>
        <dbReference type="SAM" id="Phobius"/>
    </source>
</evidence>
<dbReference type="OMA" id="LPNCGHR"/>
<dbReference type="CDD" id="cd16461">
    <property type="entry name" value="RING-H2_EL5-like"/>
    <property type="match status" value="1"/>
</dbReference>
<evidence type="ECO:0000259" key="7">
    <source>
        <dbReference type="PROSITE" id="PS50089"/>
    </source>
</evidence>
<keyword evidence="6" id="KW-0472">Membrane</keyword>
<keyword evidence="2 4" id="KW-0863">Zinc-finger</keyword>
<evidence type="ECO:0000256" key="5">
    <source>
        <dbReference type="SAM" id="MobiDB-lite"/>
    </source>
</evidence>